<feature type="domain" description="SpaA-like prealbumin fold" evidence="6">
    <location>
        <begin position="914"/>
        <end position="987"/>
    </location>
</feature>
<evidence type="ECO:0000256" key="3">
    <source>
        <dbReference type="SAM" id="SignalP"/>
    </source>
</evidence>
<evidence type="ECO:0000259" key="4">
    <source>
        <dbReference type="Pfam" id="PF01345"/>
    </source>
</evidence>
<evidence type="ECO:0000259" key="5">
    <source>
        <dbReference type="Pfam" id="PF17802"/>
    </source>
</evidence>
<dbReference type="InterPro" id="IPR001434">
    <property type="entry name" value="OmcB-like_DUF11"/>
</dbReference>
<dbReference type="Pfam" id="PF01345">
    <property type="entry name" value="DUF11"/>
    <property type="match status" value="2"/>
</dbReference>
<accession>A0ABU0Z376</accession>
<dbReference type="Pfam" id="PF20674">
    <property type="entry name" value="SpaA_3"/>
    <property type="match status" value="3"/>
</dbReference>
<evidence type="ECO:0000313" key="8">
    <source>
        <dbReference type="Proteomes" id="UP001235133"/>
    </source>
</evidence>
<dbReference type="SUPFAM" id="SSF49478">
    <property type="entry name" value="Cna protein B-type domain"/>
    <property type="match status" value="1"/>
</dbReference>
<dbReference type="Proteomes" id="UP001235133">
    <property type="component" value="Unassembled WGS sequence"/>
</dbReference>
<feature type="compositionally biased region" description="Low complexity" evidence="1">
    <location>
        <begin position="369"/>
        <end position="379"/>
    </location>
</feature>
<comment type="caution">
    <text evidence="7">The sequence shown here is derived from an EMBL/GenBank/DDBJ whole genome shotgun (WGS) entry which is preliminary data.</text>
</comment>
<dbReference type="EMBL" id="JAVFWO010000003">
    <property type="protein sequence ID" value="MDQ7878276.1"/>
    <property type="molecule type" value="Genomic_DNA"/>
</dbReference>
<gene>
    <name evidence="7" type="ORF">Q9R08_09860</name>
</gene>
<keyword evidence="2" id="KW-0472">Membrane</keyword>
<feature type="domain" description="SpaA-like prealbumin fold" evidence="5">
    <location>
        <begin position="444"/>
        <end position="531"/>
    </location>
</feature>
<dbReference type="NCBIfam" id="TIGR01451">
    <property type="entry name" value="B_ant_repeat"/>
    <property type="match status" value="2"/>
</dbReference>
<feature type="region of interest" description="Disordered" evidence="1">
    <location>
        <begin position="19"/>
        <end position="81"/>
    </location>
</feature>
<evidence type="ECO:0000313" key="7">
    <source>
        <dbReference type="EMBL" id="MDQ7878276.1"/>
    </source>
</evidence>
<feature type="domain" description="DUF11" evidence="4">
    <location>
        <begin position="1159"/>
        <end position="1281"/>
    </location>
</feature>
<dbReference type="InterPro" id="IPR041033">
    <property type="entry name" value="SpaA_PFL_dom_1"/>
</dbReference>
<keyword evidence="2" id="KW-0812">Transmembrane</keyword>
<feature type="domain" description="DUF11" evidence="4">
    <location>
        <begin position="1453"/>
        <end position="1597"/>
    </location>
</feature>
<name>A0ABU0Z376_9MICO</name>
<dbReference type="InterPro" id="IPR047589">
    <property type="entry name" value="DUF11_rpt"/>
</dbReference>
<proteinExistence type="predicted"/>
<keyword evidence="2" id="KW-1133">Transmembrane helix</keyword>
<reference evidence="7 8" key="1">
    <citation type="submission" date="2023-08" db="EMBL/GenBank/DDBJ databases">
        <title>Microbacterium psychrotolerans sp. nov., a psychrotolerant bacterium isolated from soil in Heilongjiang Province, China.</title>
        <authorList>
            <person name="An P."/>
            <person name="Zhao D."/>
            <person name="Xiang H."/>
        </authorList>
    </citation>
    <scope>NUCLEOTIDE SEQUENCE [LARGE SCALE GENOMIC DNA]</scope>
    <source>
        <strain evidence="7 8">QXD-8</strain>
    </source>
</reference>
<dbReference type="Gene3D" id="2.60.40.10">
    <property type="entry name" value="Immunoglobulins"/>
    <property type="match status" value="3"/>
</dbReference>
<feature type="domain" description="SpaA-like prealbumin fold" evidence="6">
    <location>
        <begin position="687"/>
        <end position="759"/>
    </location>
</feature>
<keyword evidence="3" id="KW-0732">Signal</keyword>
<organism evidence="7 8">
    <name type="scientific">Microbacterium psychrotolerans</name>
    <dbReference type="NCBI Taxonomy" id="3068321"/>
    <lineage>
        <taxon>Bacteria</taxon>
        <taxon>Bacillati</taxon>
        <taxon>Actinomycetota</taxon>
        <taxon>Actinomycetes</taxon>
        <taxon>Micrococcales</taxon>
        <taxon>Microbacteriaceae</taxon>
        <taxon>Microbacterium</taxon>
    </lineage>
</organism>
<keyword evidence="8" id="KW-1185">Reference proteome</keyword>
<dbReference type="Pfam" id="PF17802">
    <property type="entry name" value="SpaA"/>
    <property type="match status" value="2"/>
</dbReference>
<feature type="region of interest" description="Disordered" evidence="1">
    <location>
        <begin position="361"/>
        <end position="382"/>
    </location>
</feature>
<feature type="signal peptide" evidence="3">
    <location>
        <begin position="1"/>
        <end position="22"/>
    </location>
</feature>
<dbReference type="PANTHER" id="PTHR34819">
    <property type="entry name" value="LARGE CYSTEINE-RICH PERIPLASMIC PROTEIN OMCB"/>
    <property type="match status" value="1"/>
</dbReference>
<feature type="chain" id="PRO_5045176004" evidence="3">
    <location>
        <begin position="23"/>
        <end position="1644"/>
    </location>
</feature>
<evidence type="ECO:0000256" key="2">
    <source>
        <dbReference type="SAM" id="Phobius"/>
    </source>
</evidence>
<dbReference type="InterPro" id="IPR051172">
    <property type="entry name" value="Chlamydia_OmcB"/>
</dbReference>
<feature type="compositionally biased region" description="Low complexity" evidence="1">
    <location>
        <begin position="27"/>
        <end position="47"/>
    </location>
</feature>
<dbReference type="RefSeq" id="WP_308867840.1">
    <property type="nucleotide sequence ID" value="NZ_JAVFWO010000003.1"/>
</dbReference>
<evidence type="ECO:0000256" key="1">
    <source>
        <dbReference type="SAM" id="MobiDB-lite"/>
    </source>
</evidence>
<dbReference type="InterPro" id="IPR013783">
    <property type="entry name" value="Ig-like_fold"/>
</dbReference>
<feature type="domain" description="SpaA-like prealbumin fold" evidence="5">
    <location>
        <begin position="344"/>
        <end position="428"/>
    </location>
</feature>
<dbReference type="PANTHER" id="PTHR34819:SF3">
    <property type="entry name" value="CELL SURFACE PROTEIN"/>
    <property type="match status" value="1"/>
</dbReference>
<protein>
    <submittedName>
        <fullName evidence="7">SpaA isopeptide-forming pilin-related protein</fullName>
    </submittedName>
</protein>
<feature type="transmembrane region" description="Helical" evidence="2">
    <location>
        <begin position="1614"/>
        <end position="1633"/>
    </location>
</feature>
<sequence length="1644" mass="169182">MGGLAAVVASSLVFSGMSPANAEEVTPTDPAATSEATTTDTAATDAEAPPPAEEPAAEEPAAEEPAAPPAEEPAAPEASVPEGDAPVAALAAPAEEIVAAAALACDGWPVAGSPLAGFEIDGNLCLDGDGSNDWATVGGQPVGQDGFDDSTQFTQGSKESNWPWSAGQIGGVGVAPGKTDIGNVYAYTQTVSGDVYAYLGFERQENNGSVSYHVELNQKANLLGPTPDRTVGDLRLTIEQGGNNTIALVGADLWDGDSWVSLGNLSGFVGQVNQGPINNLAGAELEAGLFAEVAVNLTMLFGNAGCSGNYGVLNVRSSASPEDTSSLADWIAPIAVNVPSTCSTLTILKTDTSGNPLAGAEFSISPNPTTGTGSTTGTTDASGKIVFNGNVQPGSYTITETKAPPGYLLDSTPQVVTFGDQAESKTLTFVDPLGSGAWIKRAGDANGALLGGATFSLAATGGPAAAAPWAATFPKTVVDNGLNDADPVAGQIKVVNLPIGNYSVTETAAPAGYVLDSSSKTFAVTQAAPNGTISVPFVNIPFATVTLSKTWVDSFAGDKAELSIGGAATANGTSTAPTNGQAVQVAVAPGSELTLAEVLPDANTGEYSSTLSCVGATVSDNTGTGGSITVPAYPASAAGVQCTFTNTAIRVAVVLHKQWIGAVLGDETTLEVTPESGPILTKLSEVIGTGTFVDNVNTVVVQARIGAVLPMKETISLSALGQYDSTYNCVGGAQASGTGIGRTFTVTVTGPGALCYFVNQARTATVHLVKTWVNGQEGDSADLSISGLPVTEDTSVSNGDVGSWTDSANAIDKQALIGSDVTVSEVLDVVAGDASDYTSSLVCLGADEEVVLSVDARTGTFKMPDYSVWCEFTNTAERPTLSLVKVVSGADVSDANWQLFGTPAEGDPVTNPAGGDVAPTAVLPGVNFDLSETVIGDGPGLDEFEPEDWSCVSDDEGTIVLTDVGAGTATLSGLDKGEHVVCTIVNTHVDQGYTLDKTLVSSVQNDDGSWTVTYEITVHNNSVLVPITYDLSDTLDEPADGVTYTGASWTGPTSGSFDLEESLTADLAIGEELAPYDAETENDAVYTVEVDVEVESVPADPTTCGEGEDGIGIVNTAELTVGEGEPVVDDACGTVHFDDVSIDKTATNLPEAPEGEEPWVEVGDTFDYVLTVTNNGTRDAEDVVVTDPVPERLEVTNIDLPAGWTNDNAPELVDGDNVVSLSIPTLGAGQSVDITITVEFLAPDYPEGAEEPPTPIDELVNEACVAALYDEDATNDCDEVEIPVREITAVVYTSCIGDAPLLGWTISKSGTLLDSPIDFLWTPDSLEPTTEPQEVAITHPGGDTTWSDEIEWPGTAFTPSGVSIDYPGWRPIVASDIVPGSNPAQYYVPGTTDVMTPEEQAEFVFNGLILDPSELDYSWRLPSTVTFSVNPTLEFAVEYPEATPECFVARHSDVQIEKTASVEKTDPGASFTYTLAVANVSDDSAAESVVVTDAIPADIKITDVTWAGKGDATVFPNWQTCEVTGQDSAGYGGSLECVLFGPLQPQGANEGASAAPTITLAATVNPASKSSSITNVAVVDYHTFGDPDDPGRDSDDATVLLSALPATGGELPPLLVIMGLFALLGGTTMLIVARRRRGEVKATV</sequence>
<dbReference type="InterPro" id="IPR048834">
    <property type="entry name" value="SpaA_pre-album"/>
</dbReference>
<feature type="domain" description="SpaA-like prealbumin fold" evidence="6">
    <location>
        <begin position="564"/>
        <end position="648"/>
    </location>
</feature>
<dbReference type="NCBIfam" id="TIGR01167">
    <property type="entry name" value="LPXTG_anchor"/>
    <property type="match status" value="1"/>
</dbReference>
<evidence type="ECO:0000259" key="6">
    <source>
        <dbReference type="Pfam" id="PF20674"/>
    </source>
</evidence>